<dbReference type="SUPFAM" id="SSF82171">
    <property type="entry name" value="DPP6 N-terminal domain-like"/>
    <property type="match status" value="1"/>
</dbReference>
<accession>A0A1S1NDJ9</accession>
<evidence type="ECO:0000313" key="2">
    <source>
        <dbReference type="EMBL" id="OHU96801.1"/>
    </source>
</evidence>
<organism evidence="2 3">
    <name type="scientific">Pseudoalteromonas byunsanensis</name>
    <dbReference type="NCBI Taxonomy" id="327939"/>
    <lineage>
        <taxon>Bacteria</taxon>
        <taxon>Pseudomonadati</taxon>
        <taxon>Pseudomonadota</taxon>
        <taxon>Gammaproteobacteria</taxon>
        <taxon>Alteromonadales</taxon>
        <taxon>Pseudoalteromonadaceae</taxon>
        <taxon>Pseudoalteromonas</taxon>
    </lineage>
</organism>
<feature type="signal peptide" evidence="1">
    <location>
        <begin position="1"/>
        <end position="19"/>
    </location>
</feature>
<dbReference type="Gene3D" id="2.120.10.30">
    <property type="entry name" value="TolB, C-terminal domain"/>
    <property type="match status" value="1"/>
</dbReference>
<dbReference type="Proteomes" id="UP000180253">
    <property type="component" value="Unassembled WGS sequence"/>
</dbReference>
<dbReference type="STRING" id="327939.BIW53_05620"/>
<evidence type="ECO:0008006" key="4">
    <source>
        <dbReference type="Google" id="ProtNLM"/>
    </source>
</evidence>
<reference evidence="2 3" key="1">
    <citation type="submission" date="2016-10" db="EMBL/GenBank/DDBJ databases">
        <title>Pseudoalteromonas amylolytica sp. nov., isolated from the surface seawater.</title>
        <authorList>
            <person name="Wu Y.-H."/>
            <person name="Cheng H."/>
            <person name="Jin X.-B."/>
            <person name="Wang C.-S."/>
            <person name="Xu X.-W."/>
        </authorList>
    </citation>
    <scope>NUCLEOTIDE SEQUENCE [LARGE SCALE GENOMIC DNA]</scope>
    <source>
        <strain evidence="2 3">JCM 12483</strain>
    </source>
</reference>
<dbReference type="Pfam" id="PF07676">
    <property type="entry name" value="PD40"/>
    <property type="match status" value="2"/>
</dbReference>
<dbReference type="OrthoDB" id="9758793at2"/>
<keyword evidence="1" id="KW-0732">Signal</keyword>
<protein>
    <recommendedName>
        <fullName evidence="4">Dipeptidylpeptidase IV N-terminal domain-containing protein</fullName>
    </recommendedName>
</protein>
<dbReference type="RefSeq" id="WP_070990884.1">
    <property type="nucleotide sequence ID" value="NZ_CBCSHD010000001.1"/>
</dbReference>
<dbReference type="AlphaFoldDB" id="A0A1S1NDJ9"/>
<proteinExistence type="predicted"/>
<sequence length="485" mass="56533">MKVTLSVFNILCVAFSAHAELVTSLSSERSEYNLNFHPSFSRVVLARSEQDFENAEVWEYQVRNSSFTHPHRISLGPAEFKYSDPMYSPDGKKLFFISDRPIEGEKIRQDYNIWRATLMSQKANDIIPLAKDINSADDEFGPEIHQGTLYFSRRKERNYILMSEDRKTHKARQWTNIPKAQDIEMRSDLSLSPDGKVAVFWQISKTIPQADIYASRYISGHWSAPIKLLADVNSEHHEISPQFSPDGKWLYFSSERPESGYALFNIHRVSTEQAFPKNWYEAHFAPKRLNLLAEMATIQDIEQFAYTLTLNSSGKTTQQHVLVDYQPFSLKIVRDQTKYDINHETGLKTDLNTQYKTTMDSSEINKELRSLRLNFLDLFKQKDTLIYRQYSKNRNNEHLYRVESPEIEPFSILVDKSKQKILKLFYDDSSFGIESDYQKINGIWWPHKFSFHSDNKELATGLFSNMCIYFAKDNTNKCALMGEDK</sequence>
<feature type="chain" id="PRO_5010251225" description="Dipeptidylpeptidase IV N-terminal domain-containing protein" evidence="1">
    <location>
        <begin position="20"/>
        <end position="485"/>
    </location>
</feature>
<evidence type="ECO:0000256" key="1">
    <source>
        <dbReference type="SAM" id="SignalP"/>
    </source>
</evidence>
<evidence type="ECO:0000313" key="3">
    <source>
        <dbReference type="Proteomes" id="UP000180253"/>
    </source>
</evidence>
<keyword evidence="3" id="KW-1185">Reference proteome</keyword>
<comment type="caution">
    <text evidence="2">The sequence shown here is derived from an EMBL/GenBank/DDBJ whole genome shotgun (WGS) entry which is preliminary data.</text>
</comment>
<name>A0A1S1NDJ9_9GAMM</name>
<gene>
    <name evidence="2" type="ORF">BIW53_05620</name>
</gene>
<dbReference type="InterPro" id="IPR011042">
    <property type="entry name" value="6-blade_b-propeller_TolB-like"/>
</dbReference>
<dbReference type="EMBL" id="MNAN01000026">
    <property type="protein sequence ID" value="OHU96801.1"/>
    <property type="molecule type" value="Genomic_DNA"/>
</dbReference>
<dbReference type="InterPro" id="IPR011659">
    <property type="entry name" value="WD40"/>
</dbReference>